<accession>A0ABN9ATX5</accession>
<sequence>MQQLSAARERRRHKQQTVDFDNEIPPVPPLRLNQPDTFSVNSISSSHVEELQSKNEERLRRLKKLQKSTVSIDEDPDEFENADDILKRYPTKFSDRPQSVDTVATEPWMRPGTSETLKRFMAGQMNQEQATSENALTFNWQGLSTAHG</sequence>
<evidence type="ECO:0000313" key="3">
    <source>
        <dbReference type="Proteomes" id="UP001162483"/>
    </source>
</evidence>
<gene>
    <name evidence="2" type="ORF">SPARVUS_LOCUS1600401</name>
</gene>
<name>A0ABN9ATX5_9NEOB</name>
<reference evidence="2" key="1">
    <citation type="submission" date="2023-05" db="EMBL/GenBank/DDBJ databases">
        <authorList>
            <person name="Stuckert A."/>
        </authorList>
    </citation>
    <scope>NUCLEOTIDE SEQUENCE</scope>
</reference>
<protein>
    <submittedName>
        <fullName evidence="2">Uncharacterized protein</fullName>
    </submittedName>
</protein>
<feature type="region of interest" description="Disordered" evidence="1">
    <location>
        <begin position="1"/>
        <end position="33"/>
    </location>
</feature>
<evidence type="ECO:0000256" key="1">
    <source>
        <dbReference type="SAM" id="MobiDB-lite"/>
    </source>
</evidence>
<dbReference type="EMBL" id="CATNWA010001218">
    <property type="protein sequence ID" value="CAI9539478.1"/>
    <property type="molecule type" value="Genomic_DNA"/>
</dbReference>
<dbReference type="Proteomes" id="UP001162483">
    <property type="component" value="Unassembled WGS sequence"/>
</dbReference>
<organism evidence="2 3">
    <name type="scientific">Staurois parvus</name>
    <dbReference type="NCBI Taxonomy" id="386267"/>
    <lineage>
        <taxon>Eukaryota</taxon>
        <taxon>Metazoa</taxon>
        <taxon>Chordata</taxon>
        <taxon>Craniata</taxon>
        <taxon>Vertebrata</taxon>
        <taxon>Euteleostomi</taxon>
        <taxon>Amphibia</taxon>
        <taxon>Batrachia</taxon>
        <taxon>Anura</taxon>
        <taxon>Neobatrachia</taxon>
        <taxon>Ranoidea</taxon>
        <taxon>Ranidae</taxon>
        <taxon>Staurois</taxon>
    </lineage>
</organism>
<comment type="caution">
    <text evidence="2">The sequence shown here is derived from an EMBL/GenBank/DDBJ whole genome shotgun (WGS) entry which is preliminary data.</text>
</comment>
<evidence type="ECO:0000313" key="2">
    <source>
        <dbReference type="EMBL" id="CAI9539478.1"/>
    </source>
</evidence>
<keyword evidence="3" id="KW-1185">Reference proteome</keyword>
<proteinExistence type="predicted"/>